<reference evidence="2 3" key="1">
    <citation type="submission" date="2019-05" db="EMBL/GenBank/DDBJ databases">
        <title>Draft genome sequence of Nonomuraea zeae DSM 100528.</title>
        <authorList>
            <person name="Saricaoglu S."/>
            <person name="Isik K."/>
        </authorList>
    </citation>
    <scope>NUCLEOTIDE SEQUENCE [LARGE SCALE GENOMIC DNA]</scope>
    <source>
        <strain evidence="2 3">DSM 100528</strain>
    </source>
</reference>
<evidence type="ECO:0000256" key="1">
    <source>
        <dbReference type="SAM" id="Coils"/>
    </source>
</evidence>
<accession>A0A5S4G1Q7</accession>
<keyword evidence="1" id="KW-0175">Coiled coil</keyword>
<protein>
    <recommendedName>
        <fullName evidence="4">t-SNARE coiled-coil homology domain-containing protein</fullName>
    </recommendedName>
</protein>
<dbReference type="SUPFAM" id="SSF57997">
    <property type="entry name" value="Tropomyosin"/>
    <property type="match status" value="1"/>
</dbReference>
<name>A0A5S4G1Q7_9ACTN</name>
<feature type="coiled-coil region" evidence="1">
    <location>
        <begin position="120"/>
        <end position="158"/>
    </location>
</feature>
<evidence type="ECO:0000313" key="2">
    <source>
        <dbReference type="EMBL" id="TMR26782.1"/>
    </source>
</evidence>
<keyword evidence="3" id="KW-1185">Reference proteome</keyword>
<sequence>MLDLQEKLHDLESRVVALETATVSGMPGHSIAVRFTSLHDRVDIVGRNVLAKIDKVHKETQGRLTKVDDRLEGVDQRLEGVDERLTGVDQRLEGVDERLTGVDQRLEGVDERLTGVDQHLAGVDQRLVDLNEQILNVREEMSDNFARMELQVDKAYQRLGAHEARFDRIEAFMGQHARQVDERFESVDKEIADLKSILLRIEDKLPA</sequence>
<comment type="caution">
    <text evidence="2">The sequence shown here is derived from an EMBL/GenBank/DDBJ whole genome shotgun (WGS) entry which is preliminary data.</text>
</comment>
<dbReference type="OrthoDB" id="3529653at2"/>
<dbReference type="EMBL" id="VCKX01000187">
    <property type="protein sequence ID" value="TMR26782.1"/>
    <property type="molecule type" value="Genomic_DNA"/>
</dbReference>
<dbReference type="Gene3D" id="1.20.5.1070">
    <property type="entry name" value="Head and neck region of the ectodomain of NDV fusion glycoprotein"/>
    <property type="match status" value="1"/>
</dbReference>
<dbReference type="AlphaFoldDB" id="A0A5S4G1Q7"/>
<gene>
    <name evidence="2" type="ORF">ETD85_41375</name>
</gene>
<organism evidence="2 3">
    <name type="scientific">Nonomuraea zeae</name>
    <dbReference type="NCBI Taxonomy" id="1642303"/>
    <lineage>
        <taxon>Bacteria</taxon>
        <taxon>Bacillati</taxon>
        <taxon>Actinomycetota</taxon>
        <taxon>Actinomycetes</taxon>
        <taxon>Streptosporangiales</taxon>
        <taxon>Streptosporangiaceae</taxon>
        <taxon>Nonomuraea</taxon>
    </lineage>
</organism>
<evidence type="ECO:0000313" key="3">
    <source>
        <dbReference type="Proteomes" id="UP000306628"/>
    </source>
</evidence>
<dbReference type="RefSeq" id="WP_138695296.1">
    <property type="nucleotide sequence ID" value="NZ_JBHSAZ010000016.1"/>
</dbReference>
<evidence type="ECO:0008006" key="4">
    <source>
        <dbReference type="Google" id="ProtNLM"/>
    </source>
</evidence>
<dbReference type="Proteomes" id="UP000306628">
    <property type="component" value="Unassembled WGS sequence"/>
</dbReference>
<proteinExistence type="predicted"/>